<comment type="subcellular location">
    <subcellularLocation>
        <location evidence="1">Membrane</location>
        <topology evidence="1">Multi-pass membrane protein</topology>
    </subcellularLocation>
</comment>
<keyword evidence="6" id="KW-0630">Potassium</keyword>
<feature type="transmembrane region" description="Helical" evidence="11">
    <location>
        <begin position="715"/>
        <end position="732"/>
    </location>
</feature>
<evidence type="ECO:0000313" key="12">
    <source>
        <dbReference type="EMBL" id="ODV86845.1"/>
    </source>
</evidence>
<evidence type="ECO:0000256" key="2">
    <source>
        <dbReference type="ARBA" id="ARBA00009137"/>
    </source>
</evidence>
<feature type="transmembrane region" description="Helical" evidence="11">
    <location>
        <begin position="498"/>
        <end position="516"/>
    </location>
</feature>
<dbReference type="EMBL" id="KV453849">
    <property type="protein sequence ID" value="ODV86845.1"/>
    <property type="molecule type" value="Genomic_DNA"/>
</dbReference>
<dbReference type="GO" id="GO:0140107">
    <property type="term" value="F:high-affinity potassium ion transmembrane transporter activity"/>
    <property type="evidence" value="ECO:0007669"/>
    <property type="project" value="TreeGrafter"/>
</dbReference>
<organism evidence="12 13">
    <name type="scientific">[Candida] arabinofermentans NRRL YB-2248</name>
    <dbReference type="NCBI Taxonomy" id="983967"/>
    <lineage>
        <taxon>Eukaryota</taxon>
        <taxon>Fungi</taxon>
        <taxon>Dikarya</taxon>
        <taxon>Ascomycota</taxon>
        <taxon>Saccharomycotina</taxon>
        <taxon>Pichiomycetes</taxon>
        <taxon>Pichiales</taxon>
        <taxon>Pichiaceae</taxon>
        <taxon>Ogataea</taxon>
        <taxon>Ogataea/Candida clade</taxon>
    </lineage>
</organism>
<feature type="transmembrane region" description="Helical" evidence="11">
    <location>
        <begin position="90"/>
        <end position="115"/>
    </location>
</feature>
<dbReference type="OrthoDB" id="9999863at2759"/>
<comment type="similarity">
    <text evidence="2">Belongs to the TrkH potassium transport family.</text>
</comment>
<evidence type="ECO:0000256" key="4">
    <source>
        <dbReference type="ARBA" id="ARBA00022538"/>
    </source>
</evidence>
<dbReference type="AlphaFoldDB" id="A0A1E4T525"/>
<name>A0A1E4T525_9ASCO</name>
<evidence type="ECO:0000256" key="11">
    <source>
        <dbReference type="SAM" id="Phobius"/>
    </source>
</evidence>
<evidence type="ECO:0000256" key="6">
    <source>
        <dbReference type="ARBA" id="ARBA00022958"/>
    </source>
</evidence>
<dbReference type="GO" id="GO:1990573">
    <property type="term" value="P:potassium ion import across plasma membrane"/>
    <property type="evidence" value="ECO:0007669"/>
    <property type="project" value="TreeGrafter"/>
</dbReference>
<dbReference type="PANTHER" id="PTHR31064:SF30">
    <property type="entry name" value="HIGH-AFFINITY POTASSIUM TRANSPORT PROTEIN-RELATED"/>
    <property type="match status" value="1"/>
</dbReference>
<evidence type="ECO:0000313" key="13">
    <source>
        <dbReference type="Proteomes" id="UP000094801"/>
    </source>
</evidence>
<dbReference type="InterPro" id="IPR003445">
    <property type="entry name" value="Cat_transpt"/>
</dbReference>
<keyword evidence="4" id="KW-0633">Potassium transport</keyword>
<sequence length="838" mass="95447">MNVKDTIGFRIRQRLYKIEATIGPFVKKIIPNFMAAHYAYIISCCIFGSIIIYPTKNIAYIDCLLFATGASTQAGLNSIDVNELTLHQQIMLYVLAMISNPIYIHSAVVFLRLWWFEKTFDGIKQRSKENFRMRRSATLAAFRTQTMEENFPRTNTMHTTNGFDPNTYNDVVHLSEPSDSEEETDHNQGHVYSTPDLTIPAKTEDKDIRFANLPKPPRRRDKEIEPRDLYMSISMMQHNKQQQNNNDESGPALVIRGPAEREERPLPGHKHRYRSHLKQRRHIKHYKKRLREKLAQQKLTQDSVSESEPEETPLPVATIVSTPPAEKLSTRRPAGSLSIQFEDPKKPVRRESTTPKLSKLSNIAALPKHSGPSSSEDEDSDLSAEFDSNGELSSDGGEGVASDNDAEESEVEGFRNTSPTYLSWIPTVGRNSTFVTLTDQQKEELGGVEYRSIKLLGWILIMYFVGFSVLATIMFVPFIVLRKHYAEVVRACGVSPTWWGFFTSMSCFTDLGFTLTPNSMISFRENGYIMIISSFFIVVGNTGFPIFLRFIIWCLHKASAPLTLRHESSRFLLDHPRRCFTLLFPSGPTWWLFFVLVLLNVIDWLLFIILDFHSEVLKDTRPGYRVLDGLFQAFSTRTAGFAITDLSSLNPGIQVSYLVMMYISVLPLAISIRQTNVYEEQSLGIYVDHQAENSDDSTAENSRVSFIGTHLRRQLSFDLWFLFLGLFIICINESARLKSGDTHFSIFSVLFEITSAYGTVGLSLGYPNFNTSFCGQFKTLSKLVIIAMMIRGRHRGLPYSIDRAIMLPTDKTNLRDDIQTQQELRRTHTLQNAYSQAS</sequence>
<feature type="region of interest" description="Disordered" evidence="10">
    <location>
        <begin position="176"/>
        <end position="197"/>
    </location>
</feature>
<feature type="transmembrane region" description="Helical" evidence="11">
    <location>
        <begin position="590"/>
        <end position="612"/>
    </location>
</feature>
<feature type="transmembrane region" description="Helical" evidence="11">
    <location>
        <begin position="528"/>
        <end position="552"/>
    </location>
</feature>
<reference evidence="13" key="1">
    <citation type="submission" date="2016-04" db="EMBL/GenBank/DDBJ databases">
        <title>Comparative genomics of biotechnologically important yeasts.</title>
        <authorList>
            <consortium name="DOE Joint Genome Institute"/>
            <person name="Riley R."/>
            <person name="Haridas S."/>
            <person name="Wolfe K.H."/>
            <person name="Lopes M.R."/>
            <person name="Hittinger C.T."/>
            <person name="Goker M."/>
            <person name="Salamov A."/>
            <person name="Wisecaver J."/>
            <person name="Long T.M."/>
            <person name="Aerts A.L."/>
            <person name="Barry K."/>
            <person name="Choi C."/>
            <person name="Clum A."/>
            <person name="Coughlan A.Y."/>
            <person name="Deshpande S."/>
            <person name="Douglass A.P."/>
            <person name="Hanson S.J."/>
            <person name="Klenk H.-P."/>
            <person name="Labutti K."/>
            <person name="Lapidus A."/>
            <person name="Lindquist E."/>
            <person name="Lipzen A."/>
            <person name="Meier-Kolthoff J.P."/>
            <person name="Ohm R.A."/>
            <person name="Otillar R.P."/>
            <person name="Pangilinan J."/>
            <person name="Peng Y."/>
            <person name="Rokas A."/>
            <person name="Rosa C.A."/>
            <person name="Scheuner C."/>
            <person name="Sibirny A.A."/>
            <person name="Slot J.C."/>
            <person name="Stielow J.B."/>
            <person name="Sun H."/>
            <person name="Kurtzman C.P."/>
            <person name="Blackwell M."/>
            <person name="Grigoriev I.V."/>
            <person name="Jeffries T.W."/>
        </authorList>
    </citation>
    <scope>NUCLEOTIDE SEQUENCE [LARGE SCALE GENOMIC DNA]</scope>
    <source>
        <strain evidence="13">NRRL YB-2248</strain>
    </source>
</reference>
<keyword evidence="9 11" id="KW-0472">Membrane</keyword>
<feature type="non-terminal residue" evidence="12">
    <location>
        <position position="838"/>
    </location>
</feature>
<evidence type="ECO:0000256" key="1">
    <source>
        <dbReference type="ARBA" id="ARBA00004141"/>
    </source>
</evidence>
<evidence type="ECO:0000256" key="10">
    <source>
        <dbReference type="SAM" id="MobiDB-lite"/>
    </source>
</evidence>
<feature type="region of interest" description="Disordered" evidence="10">
    <location>
        <begin position="296"/>
        <end position="415"/>
    </location>
</feature>
<evidence type="ECO:0000256" key="7">
    <source>
        <dbReference type="ARBA" id="ARBA00022989"/>
    </source>
</evidence>
<evidence type="ECO:0000256" key="5">
    <source>
        <dbReference type="ARBA" id="ARBA00022692"/>
    </source>
</evidence>
<keyword evidence="5 11" id="KW-0812">Transmembrane</keyword>
<keyword evidence="7 11" id="KW-1133">Transmembrane helix</keyword>
<keyword evidence="8" id="KW-0406">Ion transport</keyword>
<feature type="transmembrane region" description="Helical" evidence="11">
    <location>
        <begin position="455"/>
        <end position="478"/>
    </location>
</feature>
<dbReference type="InterPro" id="IPR004773">
    <property type="entry name" value="K/Na_transp_Trk1/HKT1"/>
</dbReference>
<dbReference type="Proteomes" id="UP000094801">
    <property type="component" value="Unassembled WGS sequence"/>
</dbReference>
<dbReference type="PIRSF" id="PIRSF002450">
    <property type="entry name" value="K+_transpter_TRK"/>
    <property type="match status" value="1"/>
</dbReference>
<evidence type="ECO:0000256" key="3">
    <source>
        <dbReference type="ARBA" id="ARBA00022448"/>
    </source>
</evidence>
<dbReference type="InterPro" id="IPR051143">
    <property type="entry name" value="TrkH_K-transport"/>
</dbReference>
<evidence type="ECO:0008006" key="14">
    <source>
        <dbReference type="Google" id="ProtNLM"/>
    </source>
</evidence>
<feature type="compositionally biased region" description="Basic residues" evidence="10">
    <location>
        <begin position="267"/>
        <end position="282"/>
    </location>
</feature>
<accession>A0A1E4T525</accession>
<dbReference type="Pfam" id="PF02386">
    <property type="entry name" value="TrkH"/>
    <property type="match status" value="1"/>
</dbReference>
<gene>
    <name evidence="12" type="ORF">CANARDRAFT_196115</name>
</gene>
<dbReference type="PANTHER" id="PTHR31064">
    <property type="entry name" value="POTASSIUM TRANSPORT PROTEIN DDB_G0292412-RELATED"/>
    <property type="match status" value="1"/>
</dbReference>
<keyword evidence="13" id="KW-1185">Reference proteome</keyword>
<protein>
    <recommendedName>
        <fullName evidence="14">Potassium transport protein</fullName>
    </recommendedName>
</protein>
<dbReference type="NCBIfam" id="TIGR00934">
    <property type="entry name" value="2a38euk"/>
    <property type="match status" value="1"/>
</dbReference>
<feature type="compositionally biased region" description="Acidic residues" evidence="10">
    <location>
        <begin position="375"/>
        <end position="384"/>
    </location>
</feature>
<feature type="transmembrane region" description="Helical" evidence="11">
    <location>
        <begin position="744"/>
        <end position="766"/>
    </location>
</feature>
<proteinExistence type="inferred from homology"/>
<evidence type="ECO:0000256" key="8">
    <source>
        <dbReference type="ARBA" id="ARBA00023065"/>
    </source>
</evidence>
<feature type="transmembrane region" description="Helical" evidence="11">
    <location>
        <begin position="37"/>
        <end position="55"/>
    </location>
</feature>
<dbReference type="GO" id="GO:0005886">
    <property type="term" value="C:plasma membrane"/>
    <property type="evidence" value="ECO:0007669"/>
    <property type="project" value="InterPro"/>
</dbReference>
<evidence type="ECO:0000256" key="9">
    <source>
        <dbReference type="ARBA" id="ARBA00023136"/>
    </source>
</evidence>
<dbReference type="InterPro" id="IPR015958">
    <property type="entry name" value="Trk1_fungi"/>
</dbReference>
<feature type="compositionally biased region" description="Basic and acidic residues" evidence="10">
    <location>
        <begin position="342"/>
        <end position="353"/>
    </location>
</feature>
<keyword evidence="3" id="KW-0813">Transport</keyword>
<feature type="region of interest" description="Disordered" evidence="10">
    <location>
        <begin position="239"/>
        <end position="282"/>
    </location>
</feature>
<dbReference type="GO" id="GO:0030007">
    <property type="term" value="P:intracellular potassium ion homeostasis"/>
    <property type="evidence" value="ECO:0007669"/>
    <property type="project" value="InterPro"/>
</dbReference>
<dbReference type="STRING" id="983967.A0A1E4T525"/>